<gene>
    <name evidence="3" type="ORF">SAMN05216497_13115</name>
</gene>
<keyword evidence="4" id="KW-1185">Reference proteome</keyword>
<name>A0ABY0QP26_CLOCO</name>
<dbReference type="InterPro" id="IPR013411">
    <property type="entry name" value="CRISPR-assoc_RAMP_Csx7"/>
</dbReference>
<reference evidence="3 4" key="1">
    <citation type="submission" date="2016-10" db="EMBL/GenBank/DDBJ databases">
        <authorList>
            <person name="Varghese N."/>
            <person name="Submissions S."/>
        </authorList>
    </citation>
    <scope>NUCLEOTIDE SEQUENCE [LARGE SCALE GENOMIC DNA]</scope>
    <source>
        <strain evidence="3 4">NLAE-zl-C224</strain>
    </source>
</reference>
<evidence type="ECO:0000259" key="2">
    <source>
        <dbReference type="Pfam" id="PF03787"/>
    </source>
</evidence>
<dbReference type="Proteomes" id="UP000198811">
    <property type="component" value="Unassembled WGS sequence"/>
</dbReference>
<dbReference type="EMBL" id="FNGL01000031">
    <property type="protein sequence ID" value="SDL41887.1"/>
    <property type="molecule type" value="Genomic_DNA"/>
</dbReference>
<protein>
    <submittedName>
        <fullName evidence="3">CRISPR-associated protein, Csx7 family</fullName>
    </submittedName>
</protein>
<evidence type="ECO:0000313" key="4">
    <source>
        <dbReference type="Proteomes" id="UP000198811"/>
    </source>
</evidence>
<dbReference type="RefSeq" id="WP_089867904.1">
    <property type="nucleotide sequence ID" value="NZ_JAQDBZ010000023.1"/>
</dbReference>
<sequence>MLLDEFHNKYVVIGTLKAKAPIHIGAGNSDFDPLQVDNTIIRDNDGNPYIPGSSIKGVLRSYMETLIQSIDYPDLDNPNKKLRACFIVNDPCLKNEFIEEVRRERKRRKEEENIDKEIANKIYNEMCDVCKIFGSNYFASKLKIKDCKLKDEKAYVEKRDGVVIDRETGTSLDGRKYDFEQVAAGTNFDFYMTIDNLEKKHEELFKLIVSLLKNGELKIGGKTSVGLGTVKLENYDIYKLTKENIKEYLLNGFKDEMRWENV</sequence>
<dbReference type="Pfam" id="PF03787">
    <property type="entry name" value="RAMPs"/>
    <property type="match status" value="1"/>
</dbReference>
<comment type="caution">
    <text evidence="3">The sequence shown here is derived from an EMBL/GenBank/DDBJ whole genome shotgun (WGS) entry which is preliminary data.</text>
</comment>
<organism evidence="3 4">
    <name type="scientific">Clostridium cochlearium</name>
    <dbReference type="NCBI Taxonomy" id="1494"/>
    <lineage>
        <taxon>Bacteria</taxon>
        <taxon>Bacillati</taxon>
        <taxon>Bacillota</taxon>
        <taxon>Clostridia</taxon>
        <taxon>Eubacteriales</taxon>
        <taxon>Clostridiaceae</taxon>
        <taxon>Clostridium</taxon>
    </lineage>
</organism>
<dbReference type="PANTHER" id="PTHR35579">
    <property type="entry name" value="CRISPR SYSTEM CMS ENDORIBONUCLEASE CSM3"/>
    <property type="match status" value="1"/>
</dbReference>
<evidence type="ECO:0000256" key="1">
    <source>
        <dbReference type="ARBA" id="ARBA00023118"/>
    </source>
</evidence>
<dbReference type="PANTHER" id="PTHR35579:SF6">
    <property type="entry name" value="DUF324 DOMAIN-CONTAINING PROTEIN"/>
    <property type="match status" value="1"/>
</dbReference>
<keyword evidence="1" id="KW-0051">Antiviral defense</keyword>
<dbReference type="InterPro" id="IPR005537">
    <property type="entry name" value="RAMP_III_fam"/>
</dbReference>
<dbReference type="NCBIfam" id="TIGR02581">
    <property type="entry name" value="cas_cyan_RAMP"/>
    <property type="match status" value="1"/>
</dbReference>
<feature type="domain" description="CRISPR type III-associated protein" evidence="2">
    <location>
        <begin position="15"/>
        <end position="231"/>
    </location>
</feature>
<dbReference type="InterPro" id="IPR052216">
    <property type="entry name" value="CRISPR_Csm3_endoribonuclease"/>
</dbReference>
<proteinExistence type="predicted"/>
<evidence type="ECO:0000313" key="3">
    <source>
        <dbReference type="EMBL" id="SDL41887.1"/>
    </source>
</evidence>
<accession>A0ABY0QP26</accession>